<evidence type="ECO:0000256" key="1">
    <source>
        <dbReference type="SAM" id="MobiDB-lite"/>
    </source>
</evidence>
<dbReference type="InterPro" id="IPR001849">
    <property type="entry name" value="PH_domain"/>
</dbReference>
<organism evidence="3 4">
    <name type="scientific">Lichtheimia corymbifera JMRC:FSU:9682</name>
    <dbReference type="NCBI Taxonomy" id="1263082"/>
    <lineage>
        <taxon>Eukaryota</taxon>
        <taxon>Fungi</taxon>
        <taxon>Fungi incertae sedis</taxon>
        <taxon>Mucoromycota</taxon>
        <taxon>Mucoromycotina</taxon>
        <taxon>Mucoromycetes</taxon>
        <taxon>Mucorales</taxon>
        <taxon>Lichtheimiaceae</taxon>
        <taxon>Lichtheimia</taxon>
    </lineage>
</organism>
<keyword evidence="4" id="KW-1185">Reference proteome</keyword>
<dbReference type="Gene3D" id="2.30.29.30">
    <property type="entry name" value="Pleckstrin-homology domain (PH domain)/Phosphotyrosine-binding domain (PTB)"/>
    <property type="match status" value="1"/>
</dbReference>
<feature type="region of interest" description="Disordered" evidence="1">
    <location>
        <begin position="144"/>
        <end position="189"/>
    </location>
</feature>
<evidence type="ECO:0000313" key="3">
    <source>
        <dbReference type="EMBL" id="CDH48575.1"/>
    </source>
</evidence>
<dbReference type="Pfam" id="PF00169">
    <property type="entry name" value="PH"/>
    <property type="match status" value="1"/>
</dbReference>
<feature type="compositionally biased region" description="Low complexity" evidence="1">
    <location>
        <begin position="150"/>
        <end position="168"/>
    </location>
</feature>
<dbReference type="PROSITE" id="PS50003">
    <property type="entry name" value="PH_DOMAIN"/>
    <property type="match status" value="1"/>
</dbReference>
<dbReference type="VEuPathDB" id="FungiDB:LCOR_00351.1"/>
<dbReference type="SMART" id="SM00233">
    <property type="entry name" value="PH"/>
    <property type="match status" value="1"/>
</dbReference>
<dbReference type="AlphaFoldDB" id="A0A068RFU5"/>
<name>A0A068RFU5_9FUNG</name>
<dbReference type="EMBL" id="CBTN010000001">
    <property type="protein sequence ID" value="CDH48575.1"/>
    <property type="molecule type" value="Genomic_DNA"/>
</dbReference>
<evidence type="ECO:0000259" key="2">
    <source>
        <dbReference type="PROSITE" id="PS50003"/>
    </source>
</evidence>
<dbReference type="InterPro" id="IPR011993">
    <property type="entry name" value="PH-like_dom_sf"/>
</dbReference>
<reference evidence="3" key="1">
    <citation type="submission" date="2013-08" db="EMBL/GenBank/DDBJ databases">
        <title>Gene expansion shapes genome architecture in the human pathogen Lichtheimia corymbifera: an evolutionary genomics analysis in the ancient terrestrial Mucorales (Mucoromycotina).</title>
        <authorList>
            <person name="Schwartze V.U."/>
            <person name="Winter S."/>
            <person name="Shelest E."/>
            <person name="Marcet-Houben M."/>
            <person name="Horn F."/>
            <person name="Wehner S."/>
            <person name="Hoffmann K."/>
            <person name="Riege K."/>
            <person name="Sammeth M."/>
            <person name="Nowrousian M."/>
            <person name="Valiante V."/>
            <person name="Linde J."/>
            <person name="Jacobsen I.D."/>
            <person name="Marz M."/>
            <person name="Brakhage A.A."/>
            <person name="Gabaldon T."/>
            <person name="Bocker S."/>
            <person name="Voigt K."/>
        </authorList>
    </citation>
    <scope>NUCLEOTIDE SEQUENCE [LARGE SCALE GENOMIC DNA]</scope>
    <source>
        <strain evidence="3">FSU 9682</strain>
    </source>
</reference>
<proteinExistence type="predicted"/>
<evidence type="ECO:0000313" key="4">
    <source>
        <dbReference type="Proteomes" id="UP000027586"/>
    </source>
</evidence>
<gene>
    <name evidence="3" type="ORF">LCOR_00351.1</name>
</gene>
<dbReference type="OrthoDB" id="10261837at2759"/>
<dbReference type="SUPFAM" id="SSF50729">
    <property type="entry name" value="PH domain-like"/>
    <property type="match status" value="1"/>
</dbReference>
<accession>A0A068RFU5</accession>
<sequence>MPHNYSTSTLSQDYQGWLLVSKLRKQLLWRRTPQRFYCILDGQQLYYYDNDENPLNQTPCGVIDVTRYQIVANSPSQRRLVFNKLPSTRTFQLVSRQADLPDLVLVAESVQAKDDWITYLSNNHQHNTLDKWLERLKLHNDAPTTNVIISPSPSSSSSSDAKVSPTSPFTATHQPPPSPSFSSFSDNNNSHSTPLANVFHTLVARRKSAAVLQNHQRRRLSFVSPSLIAPAASQTSTNSSKTTMA</sequence>
<protein>
    <recommendedName>
        <fullName evidence="2">PH domain-containing protein</fullName>
    </recommendedName>
</protein>
<dbReference type="CDD" id="cd00821">
    <property type="entry name" value="PH"/>
    <property type="match status" value="1"/>
</dbReference>
<feature type="domain" description="PH" evidence="2">
    <location>
        <begin position="11"/>
        <end position="125"/>
    </location>
</feature>
<comment type="caution">
    <text evidence="3">The sequence shown here is derived from an EMBL/GenBank/DDBJ whole genome shotgun (WGS) entry which is preliminary data.</text>
</comment>
<dbReference type="Proteomes" id="UP000027586">
    <property type="component" value="Unassembled WGS sequence"/>
</dbReference>